<dbReference type="RefSeq" id="WP_129227365.1">
    <property type="nucleotide sequence ID" value="NZ_QYBB01000014.1"/>
</dbReference>
<dbReference type="EMBL" id="QYBB01000014">
    <property type="protein sequence ID" value="RYC31385.1"/>
    <property type="molecule type" value="Genomic_DNA"/>
</dbReference>
<comment type="caution">
    <text evidence="1">The sequence shown here is derived from an EMBL/GenBank/DDBJ whole genome shotgun (WGS) entry which is preliminary data.</text>
</comment>
<keyword evidence="2" id="KW-1185">Reference proteome</keyword>
<dbReference type="OrthoDB" id="9811127at2"/>
<evidence type="ECO:0000313" key="2">
    <source>
        <dbReference type="Proteomes" id="UP000290759"/>
    </source>
</evidence>
<evidence type="ECO:0000313" key="1">
    <source>
        <dbReference type="EMBL" id="RYC31385.1"/>
    </source>
</evidence>
<name>A0A4Q2U907_9HYPH</name>
<gene>
    <name evidence="1" type="ORF">D3273_13425</name>
</gene>
<dbReference type="Pfam" id="PF11154">
    <property type="entry name" value="DUF2934"/>
    <property type="match status" value="1"/>
</dbReference>
<dbReference type="Proteomes" id="UP000290759">
    <property type="component" value="Unassembled WGS sequence"/>
</dbReference>
<proteinExistence type="predicted"/>
<organism evidence="1 2">
    <name type="scientific">Lichenibacterium minor</name>
    <dbReference type="NCBI Taxonomy" id="2316528"/>
    <lineage>
        <taxon>Bacteria</taxon>
        <taxon>Pseudomonadati</taxon>
        <taxon>Pseudomonadota</taxon>
        <taxon>Alphaproteobacteria</taxon>
        <taxon>Hyphomicrobiales</taxon>
        <taxon>Lichenihabitantaceae</taxon>
        <taxon>Lichenibacterium</taxon>
    </lineage>
</organism>
<dbReference type="InterPro" id="IPR021327">
    <property type="entry name" value="DUF2934"/>
</dbReference>
<dbReference type="AlphaFoldDB" id="A0A4Q2U907"/>
<accession>A0A4Q2U907</accession>
<protein>
    <submittedName>
        <fullName evidence="1">DUF2934 domain-containing protein</fullName>
    </submittedName>
</protein>
<reference evidence="1 2" key="2">
    <citation type="submission" date="2019-02" db="EMBL/GenBank/DDBJ databases">
        <title>'Lichenibacterium ramalinii' gen. nov. sp. nov., 'Lichenibacterium minor' gen. nov. sp. nov.</title>
        <authorList>
            <person name="Pankratov T."/>
        </authorList>
    </citation>
    <scope>NUCLEOTIDE SEQUENCE [LARGE SCALE GENOMIC DNA]</scope>
    <source>
        <strain evidence="1 2">RmlP026</strain>
    </source>
</reference>
<sequence length="45" mass="5375">MQEREAAIRARAHQLWGNSGHAHGQHEQHWRLAKRRRILGYTVFN</sequence>
<reference evidence="1 2" key="1">
    <citation type="submission" date="2018-12" db="EMBL/GenBank/DDBJ databases">
        <authorList>
            <person name="Grouzdev D.S."/>
            <person name="Krutkina M.S."/>
        </authorList>
    </citation>
    <scope>NUCLEOTIDE SEQUENCE [LARGE SCALE GENOMIC DNA]</scope>
    <source>
        <strain evidence="1 2">RmlP026</strain>
    </source>
</reference>